<proteinExistence type="predicted"/>
<dbReference type="Proteomes" id="UP000000637">
    <property type="component" value="Chromosome"/>
</dbReference>
<keyword evidence="2" id="KW-1185">Reference proteome</keyword>
<gene>
    <name evidence="1" type="ordered locus">AAur_1447</name>
</gene>
<name>A1R4Q9_PAEAT</name>
<dbReference type="AlphaFoldDB" id="A1R4Q9"/>
<dbReference type="EMBL" id="CP000474">
    <property type="protein sequence ID" value="ABM10267.1"/>
    <property type="molecule type" value="Genomic_DNA"/>
</dbReference>
<accession>A1R4Q9</accession>
<sequence>MSEPCGVHARADGRLYQRQIDGGPVDDPPAAVERMKAHLEAKGYTIGNIFDTMGGNITGIQLNAESPRRLLVQFTPSKETSFIKVVGECTLDPAARKKTT</sequence>
<dbReference type="HOGENOM" id="CLU_2299861_0_0_11"/>
<protein>
    <submittedName>
        <fullName evidence="1">Uncharacterized protein</fullName>
    </submittedName>
</protein>
<organism evidence="1 2">
    <name type="scientific">Paenarthrobacter aurescens (strain TC1)</name>
    <dbReference type="NCBI Taxonomy" id="290340"/>
    <lineage>
        <taxon>Bacteria</taxon>
        <taxon>Bacillati</taxon>
        <taxon>Actinomycetota</taxon>
        <taxon>Actinomycetes</taxon>
        <taxon>Micrococcales</taxon>
        <taxon>Micrococcaceae</taxon>
        <taxon>Paenarthrobacter</taxon>
    </lineage>
</organism>
<dbReference type="eggNOG" id="ENOG5030V9A">
    <property type="taxonomic scope" value="Bacteria"/>
</dbReference>
<dbReference type="KEGG" id="aau:AAur_1447"/>
<evidence type="ECO:0000313" key="2">
    <source>
        <dbReference type="Proteomes" id="UP000000637"/>
    </source>
</evidence>
<evidence type="ECO:0000313" key="1">
    <source>
        <dbReference type="EMBL" id="ABM10267.1"/>
    </source>
</evidence>
<reference evidence="1 2" key="1">
    <citation type="journal article" date="2006" name="PLoS Genet.">
        <title>Secrets of soil survival revealed by the genome sequence of Arthrobacter aurescens TC1.</title>
        <authorList>
            <person name="Mongodin E.F."/>
            <person name="Shapir N."/>
            <person name="Daugherty S.C."/>
            <person name="DeBoy R.T."/>
            <person name="Emerson J.B."/>
            <person name="Shvartzbeyn A."/>
            <person name="Radune D."/>
            <person name="Vamathevan J."/>
            <person name="Riggs F."/>
            <person name="Grinberg V."/>
            <person name="Khouri H."/>
            <person name="Wackett L.P."/>
            <person name="Nelson K.E."/>
            <person name="Sadowsky M.J."/>
        </authorList>
    </citation>
    <scope>NUCLEOTIDE SEQUENCE [LARGE SCALE GENOMIC DNA]</scope>
    <source>
        <strain evidence="1 2">TC1</strain>
    </source>
</reference>